<dbReference type="PANTHER" id="PTHR12815">
    <property type="entry name" value="SORTING AND ASSEMBLY MACHINERY SAMM50 PROTEIN FAMILY MEMBER"/>
    <property type="match status" value="1"/>
</dbReference>
<dbReference type="OrthoDB" id="1724197at2759"/>
<evidence type="ECO:0000256" key="4">
    <source>
        <dbReference type="ARBA" id="ARBA00022692"/>
    </source>
</evidence>
<evidence type="ECO:0000259" key="6">
    <source>
        <dbReference type="Pfam" id="PF01103"/>
    </source>
</evidence>
<feature type="domain" description="Bacterial surface antigen (D15)" evidence="6">
    <location>
        <begin position="152"/>
        <end position="314"/>
    </location>
</feature>
<gene>
    <name evidence="8" type="primary">LOC108738843</name>
</gene>
<accession>A0A1W4X6J0</accession>
<evidence type="ECO:0000313" key="7">
    <source>
        <dbReference type="Proteomes" id="UP000192223"/>
    </source>
</evidence>
<dbReference type="PANTHER" id="PTHR12815:SF18">
    <property type="entry name" value="SORTING AND ASSEMBLY MACHINERY COMPONENT 50 HOMOLOG"/>
    <property type="match status" value="1"/>
</dbReference>
<dbReference type="FunCoup" id="A0A1W4X6J0">
    <property type="interactions" value="1694"/>
</dbReference>
<reference evidence="8" key="1">
    <citation type="submission" date="2025-08" db="UniProtKB">
        <authorList>
            <consortium name="RefSeq"/>
        </authorList>
    </citation>
    <scope>IDENTIFICATION</scope>
    <source>
        <tissue evidence="8">Entire body</tissue>
    </source>
</reference>
<dbReference type="InterPro" id="IPR039910">
    <property type="entry name" value="D15-like"/>
</dbReference>
<name>A0A1W4X6J0_AGRPL</name>
<keyword evidence="3" id="KW-1134">Transmembrane beta strand</keyword>
<dbReference type="GeneID" id="108738843"/>
<dbReference type="Pfam" id="PF01103">
    <property type="entry name" value="Omp85"/>
    <property type="match status" value="1"/>
</dbReference>
<dbReference type="GO" id="GO:0005741">
    <property type="term" value="C:mitochondrial outer membrane"/>
    <property type="evidence" value="ECO:0007669"/>
    <property type="project" value="UniProtKB-SubCell"/>
</dbReference>
<dbReference type="RefSeq" id="XP_018327945.1">
    <property type="nucleotide sequence ID" value="XM_018472443.2"/>
</dbReference>
<dbReference type="InParanoid" id="A0A1W4X6J0"/>
<organism evidence="7 8">
    <name type="scientific">Agrilus planipennis</name>
    <name type="common">Emerald ash borer</name>
    <name type="synonym">Agrilus marcopoli</name>
    <dbReference type="NCBI Taxonomy" id="224129"/>
    <lineage>
        <taxon>Eukaryota</taxon>
        <taxon>Metazoa</taxon>
        <taxon>Ecdysozoa</taxon>
        <taxon>Arthropoda</taxon>
        <taxon>Hexapoda</taxon>
        <taxon>Insecta</taxon>
        <taxon>Pterygota</taxon>
        <taxon>Neoptera</taxon>
        <taxon>Endopterygota</taxon>
        <taxon>Coleoptera</taxon>
        <taxon>Polyphaga</taxon>
        <taxon>Elateriformia</taxon>
        <taxon>Buprestoidea</taxon>
        <taxon>Buprestidae</taxon>
        <taxon>Agrilinae</taxon>
        <taxon>Agrilus</taxon>
    </lineage>
</organism>
<comment type="subcellular location">
    <subcellularLocation>
        <location evidence="1">Mitochondrion outer membrane</location>
        <topology evidence="1">Multi-pass membrane protein</topology>
    </subcellularLocation>
</comment>
<dbReference type="GO" id="GO:0033108">
    <property type="term" value="P:mitochondrial respiratory chain complex assembly"/>
    <property type="evidence" value="ECO:0007669"/>
    <property type="project" value="TreeGrafter"/>
</dbReference>
<dbReference type="Gene3D" id="2.40.160.50">
    <property type="entry name" value="membrane protein fhac: a member of the omp85/tpsb transporter family"/>
    <property type="match status" value="1"/>
</dbReference>
<dbReference type="Proteomes" id="UP000192223">
    <property type="component" value="Unplaced"/>
</dbReference>
<evidence type="ECO:0000256" key="2">
    <source>
        <dbReference type="ARBA" id="ARBA00010913"/>
    </source>
</evidence>
<protein>
    <submittedName>
        <fullName evidence="8">Sorting and assembly machinery component 50 homolog B</fullName>
    </submittedName>
</protein>
<evidence type="ECO:0000256" key="1">
    <source>
        <dbReference type="ARBA" id="ARBA00004374"/>
    </source>
</evidence>
<dbReference type="AlphaFoldDB" id="A0A1W4X6J0"/>
<evidence type="ECO:0000256" key="5">
    <source>
        <dbReference type="ARBA" id="ARBA00023136"/>
    </source>
</evidence>
<keyword evidence="7" id="KW-1185">Reference proteome</keyword>
<evidence type="ECO:0000313" key="8">
    <source>
        <dbReference type="RefSeq" id="XP_018327945.1"/>
    </source>
</evidence>
<comment type="similarity">
    <text evidence="2">Belongs to the SAM50/omp85 family.</text>
</comment>
<dbReference type="InterPro" id="IPR000184">
    <property type="entry name" value="Bac_surfAg_D15"/>
</dbReference>
<evidence type="ECO:0000256" key="3">
    <source>
        <dbReference type="ARBA" id="ARBA00022452"/>
    </source>
</evidence>
<dbReference type="KEGG" id="apln:108738843"/>
<keyword evidence="4" id="KW-0812">Transmembrane</keyword>
<proteinExistence type="inferred from homology"/>
<dbReference type="GO" id="GO:0045040">
    <property type="term" value="P:protein insertion into mitochondrial outer membrane"/>
    <property type="evidence" value="ECO:0007669"/>
    <property type="project" value="TreeGrafter"/>
</dbReference>
<sequence length="321" mass="35576">MGIVHAKQNVEPYNTSESLLSGIEKKQIDYDNCDDTQRINLEGVKATVEKIHVDGLQRTCNDIVEDAVKDLFEATDFQEVLIKAHKVRSRLDSLGCFRNIAVFIDTSKGPTASPDGLEITFQVKELRRVVGGVSTHVGNNEGSLVVGLKAPNLFGRGERFQVEYSHGSQGTHNFNVAFIKPLKGRHTPLISTSIYKQSTEWPPSGYKENDMGVCFDLGFNSLPLIKHNIQWIGAIRNISVLGRGSAFEVREESGPNLKSALRHILSVDLRDELIFPSCGTLFQLTTEFAGLGGNVGFLKNDAYLQTNYSIAEDFVSFFFTN</sequence>
<dbReference type="STRING" id="224129.A0A1W4X6J0"/>
<keyword evidence="5" id="KW-0472">Membrane</keyword>